<evidence type="ECO:0000313" key="10">
    <source>
        <dbReference type="EMBL" id="KAF8696599.1"/>
    </source>
</evidence>
<sequence>MAKLGFLFFLTLFLQHHHNSVALINWRRSIASTAIWEPMHCNAVSISPSCNSFLYVTPEGRNLSEIVSVFNGNASIIKPIKRLSGSEDLLMGVPCMCEAINNTLTAFFHDTQYKVEQDDTPDTVRIKRFSGLAMSVGDGKALLANDTITVHLPCGCSLTAPDGVLSYAVQEEDTLSTIASLFRSSSQDILKLNPSVTNPDFIKPGWILFVPHVRSPSHGHGST</sequence>
<keyword evidence="3" id="KW-0812">Transmembrane</keyword>
<gene>
    <name evidence="10" type="ORF">HU200_036212</name>
</gene>
<evidence type="ECO:0000256" key="1">
    <source>
        <dbReference type="ARBA" id="ARBA00004162"/>
    </source>
</evidence>
<evidence type="ECO:0000256" key="7">
    <source>
        <dbReference type="ARBA" id="ARBA00023157"/>
    </source>
</evidence>
<evidence type="ECO:0000259" key="9">
    <source>
        <dbReference type="PROSITE" id="PS51782"/>
    </source>
</evidence>
<dbReference type="SMART" id="SM00257">
    <property type="entry name" value="LysM"/>
    <property type="match status" value="1"/>
</dbReference>
<organism evidence="10 11">
    <name type="scientific">Digitaria exilis</name>
    <dbReference type="NCBI Taxonomy" id="1010633"/>
    <lineage>
        <taxon>Eukaryota</taxon>
        <taxon>Viridiplantae</taxon>
        <taxon>Streptophyta</taxon>
        <taxon>Embryophyta</taxon>
        <taxon>Tracheophyta</taxon>
        <taxon>Spermatophyta</taxon>
        <taxon>Magnoliopsida</taxon>
        <taxon>Liliopsida</taxon>
        <taxon>Poales</taxon>
        <taxon>Poaceae</taxon>
        <taxon>PACMAD clade</taxon>
        <taxon>Panicoideae</taxon>
        <taxon>Panicodae</taxon>
        <taxon>Paniceae</taxon>
        <taxon>Anthephorinae</taxon>
        <taxon>Digitaria</taxon>
    </lineage>
</organism>
<dbReference type="PANTHER" id="PTHR46204:SF8">
    <property type="entry name" value="PROTEIN KINASE DOMAIN-CONTAINING PROTEIN"/>
    <property type="match status" value="1"/>
</dbReference>
<evidence type="ECO:0000256" key="6">
    <source>
        <dbReference type="ARBA" id="ARBA00023136"/>
    </source>
</evidence>
<keyword evidence="4 8" id="KW-0732">Signal</keyword>
<comment type="subcellular location">
    <subcellularLocation>
        <location evidence="1">Cell membrane</location>
        <topology evidence="1">Single-pass membrane protein</topology>
    </subcellularLocation>
</comment>
<dbReference type="InterPro" id="IPR018392">
    <property type="entry name" value="LysM"/>
</dbReference>
<dbReference type="PANTHER" id="PTHR46204">
    <property type="entry name" value="CHITIN ELICITOR RECEPTOR KINASE 1-RELATED"/>
    <property type="match status" value="1"/>
</dbReference>
<feature type="signal peptide" evidence="8">
    <location>
        <begin position="1"/>
        <end position="22"/>
    </location>
</feature>
<evidence type="ECO:0000256" key="5">
    <source>
        <dbReference type="ARBA" id="ARBA00022989"/>
    </source>
</evidence>
<keyword evidence="2" id="KW-1003">Cell membrane</keyword>
<name>A0A835ENE5_9POAL</name>
<proteinExistence type="predicted"/>
<evidence type="ECO:0000256" key="2">
    <source>
        <dbReference type="ARBA" id="ARBA00022475"/>
    </source>
</evidence>
<dbReference type="SUPFAM" id="SSF54106">
    <property type="entry name" value="LysM domain"/>
    <property type="match status" value="1"/>
</dbReference>
<dbReference type="AlphaFoldDB" id="A0A835ENE5"/>
<evidence type="ECO:0000313" key="11">
    <source>
        <dbReference type="Proteomes" id="UP000636709"/>
    </source>
</evidence>
<dbReference type="InterPro" id="IPR036779">
    <property type="entry name" value="LysM_dom_sf"/>
</dbReference>
<evidence type="ECO:0000256" key="4">
    <source>
        <dbReference type="ARBA" id="ARBA00022729"/>
    </source>
</evidence>
<dbReference type="OrthoDB" id="4062651at2759"/>
<protein>
    <recommendedName>
        <fullName evidence="9">LysM domain-containing protein</fullName>
    </recommendedName>
</protein>
<dbReference type="Pfam" id="PF01476">
    <property type="entry name" value="LysM"/>
    <property type="match status" value="1"/>
</dbReference>
<accession>A0A835ENE5</accession>
<dbReference type="EMBL" id="JACEFO010001880">
    <property type="protein sequence ID" value="KAF8696599.1"/>
    <property type="molecule type" value="Genomic_DNA"/>
</dbReference>
<dbReference type="Gene3D" id="3.10.350.10">
    <property type="entry name" value="LysM domain"/>
    <property type="match status" value="1"/>
</dbReference>
<feature type="domain" description="LysM" evidence="9">
    <location>
        <begin position="165"/>
        <end position="210"/>
    </location>
</feature>
<dbReference type="GO" id="GO:0045087">
    <property type="term" value="P:innate immune response"/>
    <property type="evidence" value="ECO:0007669"/>
    <property type="project" value="InterPro"/>
</dbReference>
<dbReference type="GO" id="GO:0019199">
    <property type="term" value="F:transmembrane receptor protein kinase activity"/>
    <property type="evidence" value="ECO:0007669"/>
    <property type="project" value="InterPro"/>
</dbReference>
<dbReference type="PROSITE" id="PS51782">
    <property type="entry name" value="LYSM"/>
    <property type="match status" value="1"/>
</dbReference>
<comment type="caution">
    <text evidence="10">The sequence shown here is derived from an EMBL/GenBank/DDBJ whole genome shotgun (WGS) entry which is preliminary data.</text>
</comment>
<keyword evidence="6" id="KW-0472">Membrane</keyword>
<dbReference type="CDD" id="cd00118">
    <property type="entry name" value="LysM"/>
    <property type="match status" value="1"/>
</dbReference>
<keyword evidence="11" id="KW-1185">Reference proteome</keyword>
<dbReference type="InterPro" id="IPR044812">
    <property type="entry name" value="CERK1/LYK3-like"/>
</dbReference>
<keyword evidence="7" id="KW-1015">Disulfide bond</keyword>
<dbReference type="GO" id="GO:0005886">
    <property type="term" value="C:plasma membrane"/>
    <property type="evidence" value="ECO:0007669"/>
    <property type="project" value="UniProtKB-SubCell"/>
</dbReference>
<evidence type="ECO:0000256" key="8">
    <source>
        <dbReference type="SAM" id="SignalP"/>
    </source>
</evidence>
<dbReference type="Proteomes" id="UP000636709">
    <property type="component" value="Unassembled WGS sequence"/>
</dbReference>
<evidence type="ECO:0000256" key="3">
    <source>
        <dbReference type="ARBA" id="ARBA00022692"/>
    </source>
</evidence>
<feature type="chain" id="PRO_5033016124" description="LysM domain-containing protein" evidence="8">
    <location>
        <begin position="23"/>
        <end position="223"/>
    </location>
</feature>
<keyword evidence="5" id="KW-1133">Transmembrane helix</keyword>
<reference evidence="10" key="1">
    <citation type="submission" date="2020-07" db="EMBL/GenBank/DDBJ databases">
        <title>Genome sequence and genetic diversity analysis of an under-domesticated orphan crop, white fonio (Digitaria exilis).</title>
        <authorList>
            <person name="Bennetzen J.L."/>
            <person name="Chen S."/>
            <person name="Ma X."/>
            <person name="Wang X."/>
            <person name="Yssel A.E.J."/>
            <person name="Chaluvadi S.R."/>
            <person name="Johnson M."/>
            <person name="Gangashetty P."/>
            <person name="Hamidou F."/>
            <person name="Sanogo M.D."/>
            <person name="Zwaenepoel A."/>
            <person name="Wallace J."/>
            <person name="Van De Peer Y."/>
            <person name="Van Deynze A."/>
        </authorList>
    </citation>
    <scope>NUCLEOTIDE SEQUENCE</scope>
    <source>
        <tissue evidence="10">Leaves</tissue>
    </source>
</reference>